<comment type="caution">
    <text evidence="2">The sequence shown here is derived from an EMBL/GenBank/DDBJ whole genome shotgun (WGS) entry which is preliminary data.</text>
</comment>
<keyword evidence="3" id="KW-1185">Reference proteome</keyword>
<gene>
    <name evidence="2" type="ORF">ACFHYQ_04940</name>
</gene>
<evidence type="ECO:0000313" key="2">
    <source>
        <dbReference type="EMBL" id="MFC0861640.1"/>
    </source>
</evidence>
<proteinExistence type="predicted"/>
<dbReference type="Proteomes" id="UP001589870">
    <property type="component" value="Unassembled WGS sequence"/>
</dbReference>
<sequence>MFARLRLDPVGWVAVRSGVWVTLGVQRMGARLVEDVLLRFLHRGLLDVRGDDSKLERLQQAASDLAATLRKTPSKTIPFSLVSFDPQIPDDDPIVSEVVDVLRKRWATYANVFSGTPTTLIRAMLLEALAQAAAADGRIGAAFVALARNILPHMEAAGEQAIWADVVPEIERRVDTRAEEEWATPSSIMVSAPQIELSESNPLTLTVEPVDRDHLRKLYRAAAGPQFHNPQQGTTIATNGNPHWPQNNAPWVTEFGQRLAEATADTVEAVVSEAMVDQADLTGALKSLVVGISAYVDETLRAVSTATAGLQRRTHLLWWKEALFSPSARLSYRDLPQDVAAPLMAFDLHQQIPTFSPASVAAFLSEAVLCLPSVDPSETHSIRELVATAREHAGLAVLRAAGTELVAVPAGRCSVLALISHPEVRASHTEEEFRRLTGLSPETELTLPSWAIWVFRELQAVKAVTNYTTAKRRGRKG</sequence>
<evidence type="ECO:0000313" key="3">
    <source>
        <dbReference type="Proteomes" id="UP001589870"/>
    </source>
</evidence>
<reference evidence="2 3" key="1">
    <citation type="submission" date="2024-09" db="EMBL/GenBank/DDBJ databases">
        <authorList>
            <person name="Sun Q."/>
            <person name="Mori K."/>
        </authorList>
    </citation>
    <scope>NUCLEOTIDE SEQUENCE [LARGE SCALE GENOMIC DNA]</scope>
    <source>
        <strain evidence="2 3">TBRC 1851</strain>
    </source>
</reference>
<name>A0ABV6U1A2_9ACTN</name>
<dbReference type="EMBL" id="JBHMQT010000006">
    <property type="protein sequence ID" value="MFC0861640.1"/>
    <property type="molecule type" value="Genomic_DNA"/>
</dbReference>
<evidence type="ECO:0000259" key="1">
    <source>
        <dbReference type="Pfam" id="PF19994"/>
    </source>
</evidence>
<dbReference type="Pfam" id="PF19994">
    <property type="entry name" value="GASH"/>
    <property type="match status" value="1"/>
</dbReference>
<organism evidence="2 3">
    <name type="scientific">Sphaerimonospora cavernae</name>
    <dbReference type="NCBI Taxonomy" id="1740611"/>
    <lineage>
        <taxon>Bacteria</taxon>
        <taxon>Bacillati</taxon>
        <taxon>Actinomycetota</taxon>
        <taxon>Actinomycetes</taxon>
        <taxon>Streptosporangiales</taxon>
        <taxon>Streptosporangiaceae</taxon>
        <taxon>Sphaerimonospora</taxon>
    </lineage>
</organism>
<accession>A0ABV6U1A2</accession>
<protein>
    <submittedName>
        <fullName evidence="2">GTPase-associated system all-helical protein GASH</fullName>
    </submittedName>
</protein>
<feature type="domain" description="GTPase-associated system helical" evidence="1">
    <location>
        <begin position="39"/>
        <end position="462"/>
    </location>
</feature>
<dbReference type="InterPro" id="IPR045523">
    <property type="entry name" value="GASH"/>
</dbReference>
<dbReference type="RefSeq" id="WP_394299869.1">
    <property type="nucleotide sequence ID" value="NZ_JBHMQT010000006.1"/>
</dbReference>